<dbReference type="RefSeq" id="WP_149325708.1">
    <property type="nucleotide sequence ID" value="NZ_CP043504.1"/>
</dbReference>
<dbReference type="KEGG" id="lyk:FLP23_09890"/>
<proteinExistence type="predicted"/>
<evidence type="ECO:0000313" key="1">
    <source>
        <dbReference type="EMBL" id="QEO10291.1"/>
    </source>
</evidence>
<gene>
    <name evidence="1" type="ORF">FLP23_09890</name>
</gene>
<dbReference type="AlphaFoldDB" id="A0A5C1Y8R3"/>
<reference evidence="1 2" key="1">
    <citation type="submission" date="2019-09" db="EMBL/GenBank/DDBJ databases">
        <title>Genome sequencing of strain KACC 19322.</title>
        <authorList>
            <person name="Heo J."/>
            <person name="Kim S.-J."/>
            <person name="Kim J.-S."/>
            <person name="Hong S.-B."/>
            <person name="Kwon S.-W."/>
        </authorList>
    </citation>
    <scope>NUCLEOTIDE SEQUENCE [LARGE SCALE GENOMIC DNA]</scope>
    <source>
        <strain evidence="1 2">KACC 19322</strain>
    </source>
</reference>
<keyword evidence="2" id="KW-1185">Reference proteome</keyword>
<protein>
    <submittedName>
        <fullName evidence="1">Uncharacterized protein</fullName>
    </submittedName>
</protein>
<dbReference type="EMBL" id="CP043504">
    <property type="protein sequence ID" value="QEO10291.1"/>
    <property type="molecule type" value="Genomic_DNA"/>
</dbReference>
<evidence type="ECO:0000313" key="2">
    <source>
        <dbReference type="Proteomes" id="UP000322159"/>
    </source>
</evidence>
<name>A0A5C1Y8R3_9MICO</name>
<organism evidence="1 2">
    <name type="scientific">Protaetiibacter larvae</name>
    <dbReference type="NCBI Taxonomy" id="2592654"/>
    <lineage>
        <taxon>Bacteria</taxon>
        <taxon>Bacillati</taxon>
        <taxon>Actinomycetota</taxon>
        <taxon>Actinomycetes</taxon>
        <taxon>Micrococcales</taxon>
        <taxon>Microbacteriaceae</taxon>
        <taxon>Protaetiibacter</taxon>
    </lineage>
</organism>
<sequence length="317" mass="35237">MSAYSRRVAMRYRGAWTEKVTFYRDSAPSPAGITSEAVVISEYQPELTDFEIPRCVHASPLAGRALSPVLSENTDGTVVSIPFTELDGIVAAEEMAAEDVLWSMIDKLPRGLPKLPTLRRALRKQPRSSIVAIQARMFERVAVMAETHDVSLGLAGMLLSVGRDAFNRRLDGTMPMPLDYGWNFADLADVAEDMIGARIEAPPFGTAGAIRELEVSRAVVTRPRWLSWRFIAEQRGSLVEAFYFGERPADTSIREMLGVVDESASADDFVRKSPIETWFPDGVQRLESSFFVPYVLRRRGPEDLNSYLLQSSLATSP</sequence>
<accession>A0A5C1Y8R3</accession>
<dbReference type="Proteomes" id="UP000322159">
    <property type="component" value="Chromosome"/>
</dbReference>